<reference evidence="1 2" key="1">
    <citation type="submission" date="2019-02" db="EMBL/GenBank/DDBJ databases">
        <title>Halieaceae_genomes.</title>
        <authorList>
            <person name="Li S.-H."/>
        </authorList>
    </citation>
    <scope>NUCLEOTIDE SEQUENCE [LARGE SCALE GENOMIC DNA]</scope>
    <source>
        <strain evidence="1 2">JH123</strain>
    </source>
</reference>
<keyword evidence="2" id="KW-1185">Reference proteome</keyword>
<gene>
    <name evidence="1" type="ORF">E0F26_10515</name>
</gene>
<protein>
    <recommendedName>
        <fullName evidence="3">Fe2OG dioxygenase domain-containing protein</fullName>
    </recommendedName>
</protein>
<name>A0ABY6QAI2_9GAMM</name>
<evidence type="ECO:0008006" key="3">
    <source>
        <dbReference type="Google" id="ProtNLM"/>
    </source>
</evidence>
<organism evidence="1 2">
    <name type="scientific">Candidatus Paraluminiphilus aquimaris</name>
    <dbReference type="NCBI Taxonomy" id="2518994"/>
    <lineage>
        <taxon>Bacteria</taxon>
        <taxon>Pseudomonadati</taxon>
        <taxon>Pseudomonadota</taxon>
        <taxon>Gammaproteobacteria</taxon>
        <taxon>Cellvibrionales</taxon>
        <taxon>Halieaceae</taxon>
        <taxon>Candidatus Paraluminiphilus</taxon>
    </lineage>
</organism>
<dbReference type="Proteomes" id="UP001317963">
    <property type="component" value="Chromosome"/>
</dbReference>
<sequence>MRASYQAMKPFMTSVEAERMLRIAEERGVFRTYAEEALNEGIGEALPQRFDAAFNYIQHGIDGLGNSDDVRTAAQRTNYFRETYAYGTDIQAPGVEPFFTHPDLLRVASEVTGRALVVPAIVYANILTPGQELAIHTDVPEFRGADRKRMPQWLLVTMLHSGLFDDYRIPIATCVSWFGANPGGAFAYYPEGGQGPRESMAATHNTAILIDTDKVFHGVERVTPKSHFPEIDKGATLTFEGDGHWSLADPKGVEVARYDWSDLRYSISWKAYCFQDESEEATWASKSDDLTLALILDVLERELRHRGVLSTSRPEPTTFAQLLVDTFIRFPTKKSA</sequence>
<evidence type="ECO:0000313" key="2">
    <source>
        <dbReference type="Proteomes" id="UP001317963"/>
    </source>
</evidence>
<proteinExistence type="predicted"/>
<dbReference type="EMBL" id="CP036501">
    <property type="protein sequence ID" value="UZP75629.1"/>
    <property type="molecule type" value="Genomic_DNA"/>
</dbReference>
<evidence type="ECO:0000313" key="1">
    <source>
        <dbReference type="EMBL" id="UZP75629.1"/>
    </source>
</evidence>
<accession>A0ABY6QAI2</accession>